<feature type="compositionally biased region" description="Pro residues" evidence="1">
    <location>
        <begin position="262"/>
        <end position="273"/>
    </location>
</feature>
<reference evidence="3 4" key="1">
    <citation type="submission" date="2022-08" db="EMBL/GenBank/DDBJ databases">
        <title>Reclassification of Massilia species as members of the genera Telluria, Duganella, Pseudoduganella, Mokoshia gen. nov. and Zemynaea gen. nov. using orthogonal and non-orthogonal genome-based approaches.</title>
        <authorList>
            <person name="Bowman J.P."/>
        </authorList>
    </citation>
    <scope>NUCLEOTIDE SEQUENCE [LARGE SCALE GENOMIC DNA]</scope>
    <source>
        <strain evidence="3 4">JCM 31661</strain>
    </source>
</reference>
<dbReference type="RefSeq" id="WP_258825939.1">
    <property type="nucleotide sequence ID" value="NZ_JANUHA010000001.1"/>
</dbReference>
<feature type="region of interest" description="Disordered" evidence="1">
    <location>
        <begin position="233"/>
        <end position="273"/>
    </location>
</feature>
<protein>
    <submittedName>
        <fullName evidence="3">Sel1 repeat family protein</fullName>
    </submittedName>
</protein>
<sequence>MRRILLSLMFVSCGALAADDLAEANRLLAAKDYGKAMAMFTRLAGAGNPDAQLRLGEMHWFGEGTGEDLDAARRWFEKSAAAGNLGAKDSLAVLDRRKARGAEIVYWTQQYDGADLRSGKFDCPLPAIPAASKTNEEIKATKEAIDSWRSCQQGFMANFNATVSSGKHIPAEVLGMMTPSEVKRARDHVQAVYASLKANAIADVNTIASRQLEWHKATDALAKEENQRLATRADEEKRMYIEQQRRQNDDRRLLMDRARSVPAPPPVVPPTRR</sequence>
<dbReference type="InterPro" id="IPR006597">
    <property type="entry name" value="Sel1-like"/>
</dbReference>
<dbReference type="InterPro" id="IPR011990">
    <property type="entry name" value="TPR-like_helical_dom_sf"/>
</dbReference>
<evidence type="ECO:0000256" key="1">
    <source>
        <dbReference type="SAM" id="MobiDB-lite"/>
    </source>
</evidence>
<dbReference type="Gene3D" id="1.25.40.10">
    <property type="entry name" value="Tetratricopeptide repeat domain"/>
    <property type="match status" value="1"/>
</dbReference>
<evidence type="ECO:0000313" key="4">
    <source>
        <dbReference type="Proteomes" id="UP001206572"/>
    </source>
</evidence>
<comment type="caution">
    <text evidence="3">The sequence shown here is derived from an EMBL/GenBank/DDBJ whole genome shotgun (WGS) entry which is preliminary data.</text>
</comment>
<evidence type="ECO:0000313" key="3">
    <source>
        <dbReference type="EMBL" id="MCS0594850.1"/>
    </source>
</evidence>
<organism evidence="3 4">
    <name type="scientific">Massilia agri</name>
    <dbReference type="NCBI Taxonomy" id="1886785"/>
    <lineage>
        <taxon>Bacteria</taxon>
        <taxon>Pseudomonadati</taxon>
        <taxon>Pseudomonadota</taxon>
        <taxon>Betaproteobacteria</taxon>
        <taxon>Burkholderiales</taxon>
        <taxon>Oxalobacteraceae</taxon>
        <taxon>Telluria group</taxon>
        <taxon>Massilia</taxon>
    </lineage>
</organism>
<feature type="chain" id="PRO_5046311534" evidence="2">
    <location>
        <begin position="18"/>
        <end position="273"/>
    </location>
</feature>
<keyword evidence="2" id="KW-0732">Signal</keyword>
<feature type="compositionally biased region" description="Basic and acidic residues" evidence="1">
    <location>
        <begin position="233"/>
        <end position="259"/>
    </location>
</feature>
<keyword evidence="4" id="KW-1185">Reference proteome</keyword>
<proteinExistence type="predicted"/>
<gene>
    <name evidence="3" type="ORF">NX780_00660</name>
</gene>
<dbReference type="EMBL" id="JANUHA010000001">
    <property type="protein sequence ID" value="MCS0594850.1"/>
    <property type="molecule type" value="Genomic_DNA"/>
</dbReference>
<accession>A0ABT2AF94</accession>
<dbReference type="SUPFAM" id="SSF81901">
    <property type="entry name" value="HCP-like"/>
    <property type="match status" value="1"/>
</dbReference>
<name>A0ABT2AF94_9BURK</name>
<feature type="signal peptide" evidence="2">
    <location>
        <begin position="1"/>
        <end position="17"/>
    </location>
</feature>
<evidence type="ECO:0000256" key="2">
    <source>
        <dbReference type="SAM" id="SignalP"/>
    </source>
</evidence>
<dbReference type="Proteomes" id="UP001206572">
    <property type="component" value="Unassembled WGS sequence"/>
</dbReference>
<dbReference type="Pfam" id="PF08238">
    <property type="entry name" value="Sel1"/>
    <property type="match status" value="1"/>
</dbReference>
<dbReference type="SMART" id="SM00671">
    <property type="entry name" value="SEL1"/>
    <property type="match status" value="1"/>
</dbReference>